<gene>
    <name evidence="6" type="ORF">FBQ73_11190</name>
</gene>
<accession>A0A6C1KH98</accession>
<dbReference type="PANTHER" id="PTHR30579">
    <property type="entry name" value="TRANSCRIPTIONAL REGULATOR"/>
    <property type="match status" value="1"/>
</dbReference>
<dbReference type="InterPro" id="IPR005119">
    <property type="entry name" value="LysR_subst-bd"/>
</dbReference>
<dbReference type="InterPro" id="IPR050176">
    <property type="entry name" value="LTTR"/>
</dbReference>
<evidence type="ECO:0000256" key="1">
    <source>
        <dbReference type="ARBA" id="ARBA00009437"/>
    </source>
</evidence>
<evidence type="ECO:0000256" key="4">
    <source>
        <dbReference type="ARBA" id="ARBA00023163"/>
    </source>
</evidence>
<dbReference type="GO" id="GO:0003677">
    <property type="term" value="F:DNA binding"/>
    <property type="evidence" value="ECO:0007669"/>
    <property type="project" value="UniProtKB-KW"/>
</dbReference>
<feature type="domain" description="HTH lysR-type" evidence="5">
    <location>
        <begin position="5"/>
        <end position="62"/>
    </location>
</feature>
<dbReference type="RefSeq" id="WP_138399545.1">
    <property type="nucleotide sequence ID" value="NZ_JBAFVI010000002.1"/>
</dbReference>
<evidence type="ECO:0000256" key="2">
    <source>
        <dbReference type="ARBA" id="ARBA00023015"/>
    </source>
</evidence>
<dbReference type="Gene3D" id="1.10.10.10">
    <property type="entry name" value="Winged helix-like DNA-binding domain superfamily/Winged helix DNA-binding domain"/>
    <property type="match status" value="1"/>
</dbReference>
<dbReference type="Pfam" id="PF03466">
    <property type="entry name" value="LysR_substrate"/>
    <property type="match status" value="1"/>
</dbReference>
<dbReference type="SUPFAM" id="SSF53850">
    <property type="entry name" value="Periplasmic binding protein-like II"/>
    <property type="match status" value="1"/>
</dbReference>
<reference evidence="6 7" key="1">
    <citation type="submission" date="2019-05" db="EMBL/GenBank/DDBJ databases">
        <authorList>
            <person name="Zhou X."/>
        </authorList>
    </citation>
    <scope>NUCLEOTIDE SEQUENCE [LARGE SCALE GENOMIC DNA]</scope>
    <source>
        <strain evidence="6 7">DSM 432</strain>
    </source>
</reference>
<dbReference type="Proteomes" id="UP000305131">
    <property type="component" value="Unassembled WGS sequence"/>
</dbReference>
<dbReference type="AlphaFoldDB" id="A0A6C1KH98"/>
<sequence length="291" mass="31740">MIRNLDLDLLRSFAAVADLGSISAAARKVGRSQSAVSLQMDRLAESLGFQVLERRGRAVSPTPRGGAFLEDARRLLDLNDRVLTQHVHGAFAQPLRLGFVQDVGEDVMKRILYRLAASFPQAPITVRVCTTVTMLDKLKAEDLDIAVGLRNESDLPTTLLLREPMVWIAARHLRLDREAPVPLVLFENPCICRSAAISALNAAGRSFRIAFTSPSLPGLMAAVGAGIGVTVRSPRALRPDLAVVADLDRASLPDMEFVLYGRPGSRPPALAKVEEILLEELRREHPLYAVA</sequence>
<dbReference type="PANTHER" id="PTHR30579:SF7">
    <property type="entry name" value="HTH-TYPE TRANSCRIPTIONAL REGULATOR LRHA-RELATED"/>
    <property type="match status" value="1"/>
</dbReference>
<comment type="caution">
    <text evidence="6">The sequence shown here is derived from an EMBL/GenBank/DDBJ whole genome shotgun (WGS) entry which is preliminary data.</text>
</comment>
<evidence type="ECO:0000313" key="6">
    <source>
        <dbReference type="EMBL" id="TLX43191.1"/>
    </source>
</evidence>
<dbReference type="OrthoDB" id="1631201at2"/>
<dbReference type="InterPro" id="IPR036390">
    <property type="entry name" value="WH_DNA-bd_sf"/>
</dbReference>
<evidence type="ECO:0000259" key="5">
    <source>
        <dbReference type="PROSITE" id="PS50931"/>
    </source>
</evidence>
<keyword evidence="3" id="KW-0238">DNA-binding</keyword>
<evidence type="ECO:0000313" key="7">
    <source>
        <dbReference type="Proteomes" id="UP000305131"/>
    </source>
</evidence>
<evidence type="ECO:0000256" key="3">
    <source>
        <dbReference type="ARBA" id="ARBA00023125"/>
    </source>
</evidence>
<dbReference type="Pfam" id="PF00126">
    <property type="entry name" value="HTH_1"/>
    <property type="match status" value="1"/>
</dbReference>
<dbReference type="Gene3D" id="3.40.190.10">
    <property type="entry name" value="Periplasmic binding protein-like II"/>
    <property type="match status" value="2"/>
</dbReference>
<keyword evidence="2" id="KW-0805">Transcription regulation</keyword>
<dbReference type="SUPFAM" id="SSF46785">
    <property type="entry name" value="Winged helix' DNA-binding domain"/>
    <property type="match status" value="1"/>
</dbReference>
<name>A0A6C1KH98_XANAU</name>
<dbReference type="GeneID" id="95774019"/>
<keyword evidence="4" id="KW-0804">Transcription</keyword>
<dbReference type="EMBL" id="VAUP01000022">
    <property type="protein sequence ID" value="TLX43191.1"/>
    <property type="molecule type" value="Genomic_DNA"/>
</dbReference>
<protein>
    <submittedName>
        <fullName evidence="6">LysR family transcriptional regulator</fullName>
    </submittedName>
</protein>
<dbReference type="InterPro" id="IPR036388">
    <property type="entry name" value="WH-like_DNA-bd_sf"/>
</dbReference>
<proteinExistence type="inferred from homology"/>
<dbReference type="PROSITE" id="PS50931">
    <property type="entry name" value="HTH_LYSR"/>
    <property type="match status" value="1"/>
</dbReference>
<comment type="similarity">
    <text evidence="1">Belongs to the LysR transcriptional regulatory family.</text>
</comment>
<organism evidence="6 7">
    <name type="scientific">Xanthobacter autotrophicus</name>
    <dbReference type="NCBI Taxonomy" id="280"/>
    <lineage>
        <taxon>Bacteria</taxon>
        <taxon>Pseudomonadati</taxon>
        <taxon>Pseudomonadota</taxon>
        <taxon>Alphaproteobacteria</taxon>
        <taxon>Hyphomicrobiales</taxon>
        <taxon>Xanthobacteraceae</taxon>
        <taxon>Xanthobacter</taxon>
    </lineage>
</organism>
<dbReference type="GO" id="GO:0003700">
    <property type="term" value="F:DNA-binding transcription factor activity"/>
    <property type="evidence" value="ECO:0007669"/>
    <property type="project" value="InterPro"/>
</dbReference>
<dbReference type="InterPro" id="IPR000847">
    <property type="entry name" value="LysR_HTH_N"/>
</dbReference>